<protein>
    <submittedName>
        <fullName evidence="2">Uncharacterized protein</fullName>
    </submittedName>
</protein>
<keyword evidence="3" id="KW-1185">Reference proteome</keyword>
<feature type="region of interest" description="Disordered" evidence="1">
    <location>
        <begin position="109"/>
        <end position="158"/>
    </location>
</feature>
<dbReference type="InParanoid" id="A0A2K3D8S9"/>
<proteinExistence type="predicted"/>
<feature type="compositionally biased region" description="Low complexity" evidence="1">
    <location>
        <begin position="110"/>
        <end position="119"/>
    </location>
</feature>
<dbReference type="Proteomes" id="UP000006906">
    <property type="component" value="Chromosome 11"/>
</dbReference>
<name>A0A2K3D8S9_CHLRE</name>
<reference evidence="2 3" key="1">
    <citation type="journal article" date="2007" name="Science">
        <title>The Chlamydomonas genome reveals the evolution of key animal and plant functions.</title>
        <authorList>
            <person name="Merchant S.S."/>
            <person name="Prochnik S.E."/>
            <person name="Vallon O."/>
            <person name="Harris E.H."/>
            <person name="Karpowicz S.J."/>
            <person name="Witman G.B."/>
            <person name="Terry A."/>
            <person name="Salamov A."/>
            <person name="Fritz-Laylin L.K."/>
            <person name="Marechal-Drouard L."/>
            <person name="Marshall W.F."/>
            <person name="Qu L.H."/>
            <person name="Nelson D.R."/>
            <person name="Sanderfoot A.A."/>
            <person name="Spalding M.H."/>
            <person name="Kapitonov V.V."/>
            <person name="Ren Q."/>
            <person name="Ferris P."/>
            <person name="Lindquist E."/>
            <person name="Shapiro H."/>
            <person name="Lucas S.M."/>
            <person name="Grimwood J."/>
            <person name="Schmutz J."/>
            <person name="Cardol P."/>
            <person name="Cerutti H."/>
            <person name="Chanfreau G."/>
            <person name="Chen C.L."/>
            <person name="Cognat V."/>
            <person name="Croft M.T."/>
            <person name="Dent R."/>
            <person name="Dutcher S."/>
            <person name="Fernandez E."/>
            <person name="Fukuzawa H."/>
            <person name="Gonzalez-Ballester D."/>
            <person name="Gonzalez-Halphen D."/>
            <person name="Hallmann A."/>
            <person name="Hanikenne M."/>
            <person name="Hippler M."/>
            <person name="Inwood W."/>
            <person name="Jabbari K."/>
            <person name="Kalanon M."/>
            <person name="Kuras R."/>
            <person name="Lefebvre P.A."/>
            <person name="Lemaire S.D."/>
            <person name="Lobanov A.V."/>
            <person name="Lohr M."/>
            <person name="Manuell A."/>
            <person name="Meier I."/>
            <person name="Mets L."/>
            <person name="Mittag M."/>
            <person name="Mittelmeier T."/>
            <person name="Moroney J.V."/>
            <person name="Moseley J."/>
            <person name="Napoli C."/>
            <person name="Nedelcu A.M."/>
            <person name="Niyogi K."/>
            <person name="Novoselov S.V."/>
            <person name="Paulsen I.T."/>
            <person name="Pazour G."/>
            <person name="Purton S."/>
            <person name="Ral J.P."/>
            <person name="Riano-Pachon D.M."/>
            <person name="Riekhof W."/>
            <person name="Rymarquis L."/>
            <person name="Schroda M."/>
            <person name="Stern D."/>
            <person name="Umen J."/>
            <person name="Willows R."/>
            <person name="Wilson N."/>
            <person name="Zimmer S.L."/>
            <person name="Allmer J."/>
            <person name="Balk J."/>
            <person name="Bisova K."/>
            <person name="Chen C.J."/>
            <person name="Elias M."/>
            <person name="Gendler K."/>
            <person name="Hauser C."/>
            <person name="Lamb M.R."/>
            <person name="Ledford H."/>
            <person name="Long J.C."/>
            <person name="Minagawa J."/>
            <person name="Page M.D."/>
            <person name="Pan J."/>
            <person name="Pootakham W."/>
            <person name="Roje S."/>
            <person name="Rose A."/>
            <person name="Stahlberg E."/>
            <person name="Terauchi A.M."/>
            <person name="Yang P."/>
            <person name="Ball S."/>
            <person name="Bowler C."/>
            <person name="Dieckmann C.L."/>
            <person name="Gladyshev V.N."/>
            <person name="Green P."/>
            <person name="Jorgensen R."/>
            <person name="Mayfield S."/>
            <person name="Mueller-Roeber B."/>
            <person name="Rajamani S."/>
            <person name="Sayre R.T."/>
            <person name="Brokstein P."/>
            <person name="Dubchak I."/>
            <person name="Goodstein D."/>
            <person name="Hornick L."/>
            <person name="Huang Y.W."/>
            <person name="Jhaveri J."/>
            <person name="Luo Y."/>
            <person name="Martinez D."/>
            <person name="Ngau W.C."/>
            <person name="Otillar B."/>
            <person name="Poliakov A."/>
            <person name="Porter A."/>
            <person name="Szajkowski L."/>
            <person name="Werner G."/>
            <person name="Zhou K."/>
            <person name="Grigoriev I.V."/>
            <person name="Rokhsar D.S."/>
            <person name="Grossman A.R."/>
        </authorList>
    </citation>
    <scope>NUCLEOTIDE SEQUENCE [LARGE SCALE GENOMIC DNA]</scope>
    <source>
        <strain evidence="3">CC-503</strain>
    </source>
</reference>
<dbReference type="RefSeq" id="XP_042919764.1">
    <property type="nucleotide sequence ID" value="XM_043067759.1"/>
</dbReference>
<accession>A0A2K3D8S9</accession>
<dbReference type="Gramene" id="PNW76939">
    <property type="protein sequence ID" value="PNW76939"/>
    <property type="gene ID" value="CHLRE_11g481951v5"/>
</dbReference>
<sequence>MGHGPASAGRAAASLSRTPPMTPGGEPLRMRGSTSPPSSSRRSKSCATGWQRCSRTRPWRRRSWLASCRALRACTAAASARWAVPAAAASWQRCSAPVTTRAPSVTAIASGISKGSSNDSKSDSSNKGRSSRRSSQRRSTMAYSSSRERKAGKQAAGEVVCPPAGWCVAVTDLR</sequence>
<dbReference type="GeneID" id="66055367"/>
<evidence type="ECO:0000256" key="1">
    <source>
        <dbReference type="SAM" id="MobiDB-lite"/>
    </source>
</evidence>
<dbReference type="EMBL" id="CM008972">
    <property type="protein sequence ID" value="PNW76939.1"/>
    <property type="molecule type" value="Genomic_DNA"/>
</dbReference>
<dbReference type="AlphaFoldDB" id="A0A2K3D8S9"/>
<dbReference type="KEGG" id="cre:CHLRE_11g481951v5"/>
<evidence type="ECO:0000313" key="3">
    <source>
        <dbReference type="Proteomes" id="UP000006906"/>
    </source>
</evidence>
<gene>
    <name evidence="2" type="ORF">CHLRE_11g481951v5</name>
</gene>
<feature type="region of interest" description="Disordered" evidence="1">
    <location>
        <begin position="1"/>
        <end position="57"/>
    </location>
</feature>
<feature type="compositionally biased region" description="Low complexity" evidence="1">
    <location>
        <begin position="1"/>
        <end position="16"/>
    </location>
</feature>
<organism evidence="2 3">
    <name type="scientific">Chlamydomonas reinhardtii</name>
    <name type="common">Chlamydomonas smithii</name>
    <dbReference type="NCBI Taxonomy" id="3055"/>
    <lineage>
        <taxon>Eukaryota</taxon>
        <taxon>Viridiplantae</taxon>
        <taxon>Chlorophyta</taxon>
        <taxon>core chlorophytes</taxon>
        <taxon>Chlorophyceae</taxon>
        <taxon>CS clade</taxon>
        <taxon>Chlamydomonadales</taxon>
        <taxon>Chlamydomonadaceae</taxon>
        <taxon>Chlamydomonas</taxon>
    </lineage>
</organism>
<evidence type="ECO:0000313" key="2">
    <source>
        <dbReference type="EMBL" id="PNW76939.1"/>
    </source>
</evidence>